<gene>
    <name evidence="1" type="ORF">ASPWEDRAFT_37352</name>
</gene>
<dbReference type="EMBL" id="KV878210">
    <property type="protein sequence ID" value="OJJ39551.1"/>
    <property type="molecule type" value="Genomic_DNA"/>
</dbReference>
<organism evidence="1 2">
    <name type="scientific">Aspergillus wentii DTO 134E9</name>
    <dbReference type="NCBI Taxonomy" id="1073089"/>
    <lineage>
        <taxon>Eukaryota</taxon>
        <taxon>Fungi</taxon>
        <taxon>Dikarya</taxon>
        <taxon>Ascomycota</taxon>
        <taxon>Pezizomycotina</taxon>
        <taxon>Eurotiomycetes</taxon>
        <taxon>Eurotiomycetidae</taxon>
        <taxon>Eurotiales</taxon>
        <taxon>Aspergillaceae</taxon>
        <taxon>Aspergillus</taxon>
        <taxon>Aspergillus subgen. Cremei</taxon>
    </lineage>
</organism>
<evidence type="ECO:0000313" key="1">
    <source>
        <dbReference type="EMBL" id="OJJ39551.1"/>
    </source>
</evidence>
<proteinExistence type="predicted"/>
<dbReference type="VEuPathDB" id="FungiDB:ASPWEDRAFT_37352"/>
<evidence type="ECO:0000313" key="2">
    <source>
        <dbReference type="Proteomes" id="UP000184383"/>
    </source>
</evidence>
<protein>
    <submittedName>
        <fullName evidence="1">Uncharacterized protein</fullName>
    </submittedName>
</protein>
<dbReference type="Proteomes" id="UP000184383">
    <property type="component" value="Unassembled WGS sequence"/>
</dbReference>
<sequence length="76" mass="8904">MIKESIRKRKEILEGNKEKNELKRRKRGRIQEKRAYQRAITRGRNREKERVSSGTYTFWLSFGTDGSGAVKSSPAF</sequence>
<dbReference type="GeneID" id="63750502"/>
<accession>A0A1L9RX75</accession>
<dbReference type="RefSeq" id="XP_040693227.1">
    <property type="nucleotide sequence ID" value="XM_040834654.1"/>
</dbReference>
<reference evidence="2" key="1">
    <citation type="journal article" date="2017" name="Genome Biol.">
        <title>Comparative genomics reveals high biological diversity and specific adaptations in the industrially and medically important fungal genus Aspergillus.</title>
        <authorList>
            <person name="de Vries R.P."/>
            <person name="Riley R."/>
            <person name="Wiebenga A."/>
            <person name="Aguilar-Osorio G."/>
            <person name="Amillis S."/>
            <person name="Uchima C.A."/>
            <person name="Anderluh G."/>
            <person name="Asadollahi M."/>
            <person name="Askin M."/>
            <person name="Barry K."/>
            <person name="Battaglia E."/>
            <person name="Bayram O."/>
            <person name="Benocci T."/>
            <person name="Braus-Stromeyer S.A."/>
            <person name="Caldana C."/>
            <person name="Canovas D."/>
            <person name="Cerqueira G.C."/>
            <person name="Chen F."/>
            <person name="Chen W."/>
            <person name="Choi C."/>
            <person name="Clum A."/>
            <person name="Dos Santos R.A."/>
            <person name="Damasio A.R."/>
            <person name="Diallinas G."/>
            <person name="Emri T."/>
            <person name="Fekete E."/>
            <person name="Flipphi M."/>
            <person name="Freyberg S."/>
            <person name="Gallo A."/>
            <person name="Gournas C."/>
            <person name="Habgood R."/>
            <person name="Hainaut M."/>
            <person name="Harispe M.L."/>
            <person name="Henrissat B."/>
            <person name="Hilden K.S."/>
            <person name="Hope R."/>
            <person name="Hossain A."/>
            <person name="Karabika E."/>
            <person name="Karaffa L."/>
            <person name="Karanyi Z."/>
            <person name="Krasevec N."/>
            <person name="Kuo A."/>
            <person name="Kusch H."/>
            <person name="LaButti K."/>
            <person name="Lagendijk E.L."/>
            <person name="Lapidus A."/>
            <person name="Levasseur A."/>
            <person name="Lindquist E."/>
            <person name="Lipzen A."/>
            <person name="Logrieco A.F."/>
            <person name="MacCabe A."/>
            <person name="Maekelae M.R."/>
            <person name="Malavazi I."/>
            <person name="Melin P."/>
            <person name="Meyer V."/>
            <person name="Mielnichuk N."/>
            <person name="Miskei M."/>
            <person name="Molnar A.P."/>
            <person name="Mule G."/>
            <person name="Ngan C.Y."/>
            <person name="Orejas M."/>
            <person name="Orosz E."/>
            <person name="Ouedraogo J.P."/>
            <person name="Overkamp K.M."/>
            <person name="Park H.-S."/>
            <person name="Perrone G."/>
            <person name="Piumi F."/>
            <person name="Punt P.J."/>
            <person name="Ram A.F."/>
            <person name="Ramon A."/>
            <person name="Rauscher S."/>
            <person name="Record E."/>
            <person name="Riano-Pachon D.M."/>
            <person name="Robert V."/>
            <person name="Roehrig J."/>
            <person name="Ruller R."/>
            <person name="Salamov A."/>
            <person name="Salih N.S."/>
            <person name="Samson R.A."/>
            <person name="Sandor E."/>
            <person name="Sanguinetti M."/>
            <person name="Schuetze T."/>
            <person name="Sepcic K."/>
            <person name="Shelest E."/>
            <person name="Sherlock G."/>
            <person name="Sophianopoulou V."/>
            <person name="Squina F.M."/>
            <person name="Sun H."/>
            <person name="Susca A."/>
            <person name="Todd R.B."/>
            <person name="Tsang A."/>
            <person name="Unkles S.E."/>
            <person name="van de Wiele N."/>
            <person name="van Rossen-Uffink D."/>
            <person name="Oliveira J.V."/>
            <person name="Vesth T.C."/>
            <person name="Visser J."/>
            <person name="Yu J.-H."/>
            <person name="Zhou M."/>
            <person name="Andersen M.R."/>
            <person name="Archer D.B."/>
            <person name="Baker S.E."/>
            <person name="Benoit I."/>
            <person name="Brakhage A.A."/>
            <person name="Braus G.H."/>
            <person name="Fischer R."/>
            <person name="Frisvad J.C."/>
            <person name="Goldman G.H."/>
            <person name="Houbraken J."/>
            <person name="Oakley B."/>
            <person name="Pocsi I."/>
            <person name="Scazzocchio C."/>
            <person name="Seiboth B."/>
            <person name="vanKuyk P.A."/>
            <person name="Wortman J."/>
            <person name="Dyer P.S."/>
            <person name="Grigoriev I.V."/>
        </authorList>
    </citation>
    <scope>NUCLEOTIDE SEQUENCE [LARGE SCALE GENOMIC DNA]</scope>
    <source>
        <strain evidence="2">DTO 134E9</strain>
    </source>
</reference>
<keyword evidence="2" id="KW-1185">Reference proteome</keyword>
<name>A0A1L9RX75_ASPWE</name>
<dbReference type="AlphaFoldDB" id="A0A1L9RX75"/>